<evidence type="ECO:0000313" key="21">
    <source>
        <dbReference type="EMBL" id="KAH0809492.1"/>
    </source>
</evidence>
<comment type="caution">
    <text evidence="21">The sequence shown here is derived from an EMBL/GenBank/DDBJ whole genome shotgun (WGS) entry which is preliminary data.</text>
</comment>
<dbReference type="Proteomes" id="UP000719412">
    <property type="component" value="Unassembled WGS sequence"/>
</dbReference>
<dbReference type="InterPro" id="IPR043502">
    <property type="entry name" value="DNA/RNA_pol_sf"/>
</dbReference>
<dbReference type="CDD" id="cd11564">
    <property type="entry name" value="FAT-like_CAS_C"/>
    <property type="match status" value="1"/>
</dbReference>
<feature type="coiled-coil region" evidence="17">
    <location>
        <begin position="98"/>
        <end position="125"/>
    </location>
</feature>
<feature type="compositionally biased region" description="Polar residues" evidence="18">
    <location>
        <begin position="408"/>
        <end position="419"/>
    </location>
</feature>
<evidence type="ECO:0000256" key="9">
    <source>
        <dbReference type="ARBA" id="ARBA00022949"/>
    </source>
</evidence>
<name>A0A8J6H8R9_TENMO</name>
<feature type="compositionally biased region" description="Basic and acidic residues" evidence="18">
    <location>
        <begin position="1378"/>
        <end position="1395"/>
    </location>
</feature>
<dbReference type="GO" id="GO:0017124">
    <property type="term" value="F:SH3 domain binding"/>
    <property type="evidence" value="ECO:0007669"/>
    <property type="project" value="UniProtKB-KW"/>
</dbReference>
<feature type="compositionally biased region" description="Basic and acidic residues" evidence="18">
    <location>
        <begin position="424"/>
        <end position="439"/>
    </location>
</feature>
<accession>A0A8J6H8R9</accession>
<dbReference type="InterPro" id="IPR036691">
    <property type="entry name" value="Endo/exonu/phosph_ase_sf"/>
</dbReference>
<dbReference type="GO" id="GO:0007155">
    <property type="term" value="P:cell adhesion"/>
    <property type="evidence" value="ECO:0007669"/>
    <property type="project" value="UniProtKB-KW"/>
</dbReference>
<evidence type="ECO:0000259" key="20">
    <source>
        <dbReference type="PROSITE" id="PS50878"/>
    </source>
</evidence>
<keyword evidence="9" id="KW-0965">Cell junction</keyword>
<evidence type="ECO:0000256" key="10">
    <source>
        <dbReference type="ARBA" id="ARBA00022990"/>
    </source>
</evidence>
<feature type="compositionally biased region" description="Basic and acidic residues" evidence="18">
    <location>
        <begin position="905"/>
        <end position="917"/>
    </location>
</feature>
<dbReference type="GO" id="GO:0007169">
    <property type="term" value="P:cell surface receptor protein tyrosine kinase signaling pathway"/>
    <property type="evidence" value="ECO:0007669"/>
    <property type="project" value="UniProtKB-ARBA"/>
</dbReference>
<dbReference type="GO" id="GO:0071897">
    <property type="term" value="P:DNA biosynthetic process"/>
    <property type="evidence" value="ECO:0007669"/>
    <property type="project" value="UniProtKB-ARBA"/>
</dbReference>
<dbReference type="InterPro" id="IPR014928">
    <property type="entry name" value="Serine_rich_dom"/>
</dbReference>
<dbReference type="GO" id="GO:0005925">
    <property type="term" value="C:focal adhesion"/>
    <property type="evidence" value="ECO:0007669"/>
    <property type="project" value="UniProtKB-SubCell"/>
</dbReference>
<comment type="similarity">
    <text evidence="4">Belongs to the CAS family.</text>
</comment>
<dbReference type="InterPro" id="IPR038319">
    <property type="entry name" value="Serine_rich_sf"/>
</dbReference>
<dbReference type="FunFam" id="1.20.120.830:FF:000001">
    <property type="entry name" value="BCAR1 scaffold protein, Cas family member"/>
    <property type="match status" value="1"/>
</dbReference>
<dbReference type="Pfam" id="PF00078">
    <property type="entry name" value="RVT_1"/>
    <property type="match status" value="1"/>
</dbReference>
<feature type="region of interest" description="Disordered" evidence="18">
    <location>
        <begin position="392"/>
        <end position="459"/>
    </location>
</feature>
<dbReference type="InterPro" id="IPR037362">
    <property type="entry name" value="CAS_fam"/>
</dbReference>
<dbReference type="SMART" id="SM00326">
    <property type="entry name" value="SH3"/>
    <property type="match status" value="1"/>
</dbReference>
<keyword evidence="8" id="KW-0130">Cell adhesion</keyword>
<evidence type="ECO:0000256" key="4">
    <source>
        <dbReference type="ARBA" id="ARBA00007848"/>
    </source>
</evidence>
<feature type="region of interest" description="Disordered" evidence="18">
    <location>
        <begin position="674"/>
        <end position="697"/>
    </location>
</feature>
<evidence type="ECO:0000256" key="16">
    <source>
        <dbReference type="PROSITE-ProRule" id="PRU00192"/>
    </source>
</evidence>
<evidence type="ECO:0000256" key="5">
    <source>
        <dbReference type="ARBA" id="ARBA00022443"/>
    </source>
</evidence>
<dbReference type="InterPro" id="IPR000477">
    <property type="entry name" value="RT_dom"/>
</dbReference>
<feature type="compositionally biased region" description="Low complexity" evidence="18">
    <location>
        <begin position="1740"/>
        <end position="1768"/>
    </location>
</feature>
<feature type="compositionally biased region" description="Basic and acidic residues" evidence="18">
    <location>
        <begin position="449"/>
        <end position="459"/>
    </location>
</feature>
<keyword evidence="10" id="KW-0007">Acetylation</keyword>
<evidence type="ECO:0000256" key="13">
    <source>
        <dbReference type="ARBA" id="ARBA00072413"/>
    </source>
</evidence>
<dbReference type="SUPFAM" id="SSF56672">
    <property type="entry name" value="DNA/RNA polymerases"/>
    <property type="match status" value="1"/>
</dbReference>
<evidence type="ECO:0000256" key="8">
    <source>
        <dbReference type="ARBA" id="ARBA00022889"/>
    </source>
</evidence>
<sequence length="2164" mass="248091">MEKEFIIEVVQNCPNPACRYYKNQMELTQKTLQHLTTPSYLGEPQSNSPDIRNRLGAVDLTGQNNLDSKINQQLLDRPKSVAPTQQQITAALIQQQNRVIAQQNIDKLNANLEKQRQQMQLQQQMDMAKGQQKSHFDLPLMDHKLTDFLRANLENLEGLSAANKDLLALHNGAWTSASNLASSTDDKRSSEGGQEKIVRAFGEVMKNMQRMKTYVRPAMCKPYGKQSEALQKTQNRRPGPPPPPQVHTNEPPQMPQQQFSKPVEEPVKTVIKSELEKDTVEHVPPVVVPNAGSKNPQSVSEGLIKNDEPPEKRPRKRREKKDAAKKEEDKKRIDFKAGRQVGLSGREMFSFNPEMAAQNDMEEGDEAVDSYTYDDEDDGVDYREINLDLIEAEEVDGTGTVATEERLQATSSNASTNGTELDDDSRKRQREEEENNDIKKKSKKTAKTPPKEKRSDTEMEDLKNMIQKLMEEVKEIRKENHKYHEILGKFAEENKEIKRENNEMKNKMQYMEDKLEQMERHQKKNNIVIYGMELKKEKNETLEKKLEKWIKNNLGINVEIESVYKINNKMYVGEMKESATKMAISEQAVGNVSSDSVPYASFCYNSTYIMSPGTVYVPAAPAEKSQVSFYTQQASCHFTPLPKKRDCGSFQSLAPKNASKDGTNRLLWESFRRSRGIGQQNDTGPDHTSRAGGNNNKEMRITTGRVETTMKKDREECMLVGGDFNGRIGGRGARNWEEEKGDGKRKTKAKAENAEGKRLIEWIEENGWEVLNGNKRRDEEGELTYVNEAAWKRVKEFKVGERIDSDHLPLEITIEGTNQEEKETGGTREDQKKVTVKVWDEQGVKEYRRRLEEATFEEQEVEKMVAELKEVIEKATKKKEVIVRGSKGAGKKNGWWDRECEQLKNEGKRKEDTERDAKRRRSRRGGEKDKRIKIEREVWKYIYREGKKKESVSEEITMQEWEEHFRKLLEGRKEEGEEGTQVKEKQTVPEGTEITVEEVERQIRKLKKRKAPGRDGVQNEAWMYGTEKMVERMAELMNRREMEEKGVVPDSHAGFKKGRGTMDSVYILDHLAKSELKKKEGRMCTLFLDFRAAFDKVDTEKMFECMRERERNRRMMGEKEGEWFKTTKGVRPGCPLSPLLFTIYVADVDEMLRKAQAGGVVVEKVWSLAFANDMNLRKYVRKKKLEVNVEKTKIMVFNKRKRKSEESEWKWEENKIERVSEFKYLGYTFNERATDKAQVREVVRKANKIVGCVRGIGERKWGGEFGRRMMMFESMVESVLMYGAEIWGWKEQEERNTRDIVREECKRSKLRVKAGKRAAKFEDRMGGREECRILSECYREKKKSADVKERENYCRRDGYASEEVERMRTEGKWMSVEMSERDKDTDKQERRERIRESRSEIVLQNSADYVEMLIIFGECGRNAREAARIFSDRFPDRPSPDHKTILRVLARAQETRKLLPNGNEIAGGARTARTLANEEAILNIVEEDGTRSIREIVQEGDISSRSVHRVLNILHPFHYTRVQHLEPEDYPARRNVCVWLLNKAAEDEHFISGILFSDELNFGRQGCFNHRNLHVWSYDNPRTTYPRAFQRRISVNLWSGLVEDSVHCLARALYDNIPDSPDELAFRKGDTLTVLEQNTANIEGWWLCTLRGRQVVTPKKYNDVYLYDMPPSRCSPLPVSGLSPGFSPRDQANDCYDVPPRAIPVNTEFRNCARCSPAPSCVSPINRDLGEAYDIPRSLLSQPSPISPSSSASSLTADSLSSSNRSSLVNMPDYDVPRPLNKGPQLLLHAAHNYDILTSQPLKELPLELNSALENLERLQTDTTSSISKLLGFVGPQWRTKEKLESNLMEIKLAVIRLRTSLHDLAEFGEGTLGNATRASDKNLASKLAPLVVALKKSDCLVYEATERLNEQRWSVELLSRSDDDEKNRKPDELEQLVACSRALTEDIRQIASFIQGNGLLLFKREPQGNNNNEWLEDYDYVSLDSKDAVSKKHAEIREALPKELKKGYDNLVKHADDVAFDGDHKTGLDSDDKQVLSFFAAQLVTHHKNLTQAIDAFLQTVEHNQPPKVFLAHGKFVVLSAHKLVHIGDTVHRNVSCKEIKERALNCANALSDALATSVNKTKQAALQFPTVTAVQEMVDSIVDISYSARDLKVCLVQAANPM</sequence>
<dbReference type="Pfam" id="PF16087">
    <property type="entry name" value="DUF4817"/>
    <property type="match status" value="1"/>
</dbReference>
<feature type="region of interest" description="Disordered" evidence="18">
    <location>
        <begin position="905"/>
        <end position="927"/>
    </location>
</feature>
<proteinExistence type="inferred from homology"/>
<feature type="region of interest" description="Disordered" evidence="18">
    <location>
        <begin position="228"/>
        <end position="379"/>
    </location>
</feature>
<feature type="compositionally biased region" description="Acidic residues" evidence="18">
    <location>
        <begin position="360"/>
        <end position="379"/>
    </location>
</feature>
<dbReference type="GO" id="GO:0005886">
    <property type="term" value="C:plasma membrane"/>
    <property type="evidence" value="ECO:0007669"/>
    <property type="project" value="TreeGrafter"/>
</dbReference>
<gene>
    <name evidence="21" type="ORF">GEV33_013299</name>
</gene>
<evidence type="ECO:0000259" key="19">
    <source>
        <dbReference type="PROSITE" id="PS50002"/>
    </source>
</evidence>
<dbReference type="PANTHER" id="PTHR10654">
    <property type="entry name" value="CAS SCAFFOLDING PROTEIN"/>
    <property type="match status" value="1"/>
</dbReference>
<feature type="compositionally biased region" description="Basic and acidic residues" evidence="18">
    <location>
        <begin position="262"/>
        <end position="281"/>
    </location>
</feature>
<dbReference type="FunFam" id="2.30.30.40:FF:000009">
    <property type="entry name" value="Breast cancer anti-estrogen resistance 1"/>
    <property type="match status" value="1"/>
</dbReference>
<evidence type="ECO:0000256" key="11">
    <source>
        <dbReference type="ARBA" id="ARBA00023036"/>
    </source>
</evidence>
<dbReference type="CDD" id="cd11549">
    <property type="entry name" value="Serine_rich_CAS"/>
    <property type="match status" value="1"/>
</dbReference>
<keyword evidence="6" id="KW-0963">Cytoplasm</keyword>
<evidence type="ECO:0000256" key="6">
    <source>
        <dbReference type="ARBA" id="ARBA00022490"/>
    </source>
</evidence>
<organism evidence="21 22">
    <name type="scientific">Tenebrio molitor</name>
    <name type="common">Yellow mealworm beetle</name>
    <dbReference type="NCBI Taxonomy" id="7067"/>
    <lineage>
        <taxon>Eukaryota</taxon>
        <taxon>Metazoa</taxon>
        <taxon>Ecdysozoa</taxon>
        <taxon>Arthropoda</taxon>
        <taxon>Hexapoda</taxon>
        <taxon>Insecta</taxon>
        <taxon>Pterygota</taxon>
        <taxon>Neoptera</taxon>
        <taxon>Endopterygota</taxon>
        <taxon>Coleoptera</taxon>
        <taxon>Polyphaga</taxon>
        <taxon>Cucujiformia</taxon>
        <taxon>Tenebrionidae</taxon>
        <taxon>Tenebrio</taxon>
    </lineage>
</organism>
<dbReference type="Gene3D" id="1.20.120.830">
    <property type="entry name" value="Serine-rich domain"/>
    <property type="match status" value="1"/>
</dbReference>
<feature type="domain" description="SH3" evidence="19">
    <location>
        <begin position="1605"/>
        <end position="1667"/>
    </location>
</feature>
<evidence type="ECO:0000313" key="22">
    <source>
        <dbReference type="Proteomes" id="UP000719412"/>
    </source>
</evidence>
<comment type="subcellular location">
    <subcellularLocation>
        <location evidence="1">Cell junction</location>
        <location evidence="1">Focal adhesion</location>
    </subcellularLocation>
    <subcellularLocation>
        <location evidence="2">Cell projection</location>
        <location evidence="2">Axon</location>
    </subcellularLocation>
    <subcellularLocation>
        <location evidence="3">Cytoplasm</location>
    </subcellularLocation>
</comment>
<keyword evidence="5 16" id="KW-0728">SH3 domain</keyword>
<dbReference type="InterPro" id="IPR036028">
    <property type="entry name" value="SH3-like_dom_sf"/>
</dbReference>
<dbReference type="CDD" id="cd01650">
    <property type="entry name" value="RT_nLTR_like"/>
    <property type="match status" value="1"/>
</dbReference>
<evidence type="ECO:0000256" key="7">
    <source>
        <dbReference type="ARBA" id="ARBA00022553"/>
    </source>
</evidence>
<evidence type="ECO:0000256" key="1">
    <source>
        <dbReference type="ARBA" id="ARBA00004246"/>
    </source>
</evidence>
<dbReference type="Pfam" id="PF14604">
    <property type="entry name" value="SH3_9"/>
    <property type="match status" value="1"/>
</dbReference>
<keyword evidence="7" id="KW-0597">Phosphoprotein</keyword>
<feature type="region of interest" description="Disordered" evidence="18">
    <location>
        <begin position="1740"/>
        <end position="1773"/>
    </location>
</feature>
<evidence type="ECO:0000256" key="2">
    <source>
        <dbReference type="ARBA" id="ARBA00004489"/>
    </source>
</evidence>
<evidence type="ECO:0000256" key="17">
    <source>
        <dbReference type="SAM" id="Coils"/>
    </source>
</evidence>
<dbReference type="PROSITE" id="PS50878">
    <property type="entry name" value="RT_POL"/>
    <property type="match status" value="1"/>
</dbReference>
<dbReference type="GO" id="GO:0005737">
    <property type="term" value="C:cytoplasm"/>
    <property type="evidence" value="ECO:0007669"/>
    <property type="project" value="UniProtKB-SubCell"/>
</dbReference>
<feature type="region of interest" description="Disordered" evidence="18">
    <location>
        <begin position="1376"/>
        <end position="1395"/>
    </location>
</feature>
<reference evidence="21" key="1">
    <citation type="journal article" date="2020" name="J Insects Food Feed">
        <title>The yellow mealworm (Tenebrio molitor) genome: a resource for the emerging insects as food and feed industry.</title>
        <authorList>
            <person name="Eriksson T."/>
            <person name="Andere A."/>
            <person name="Kelstrup H."/>
            <person name="Emery V."/>
            <person name="Picard C."/>
        </authorList>
    </citation>
    <scope>NUCLEOTIDE SEQUENCE</scope>
    <source>
        <strain evidence="21">Stoneville</strain>
        <tissue evidence="21">Whole head</tissue>
    </source>
</reference>
<keyword evidence="11" id="KW-0729">SH3-binding</keyword>
<feature type="domain" description="Reverse transcriptase" evidence="20">
    <location>
        <begin position="987"/>
        <end position="1229"/>
    </location>
</feature>
<evidence type="ECO:0000256" key="3">
    <source>
        <dbReference type="ARBA" id="ARBA00004496"/>
    </source>
</evidence>
<dbReference type="InterPro" id="IPR021901">
    <property type="entry name" value="CAS_C"/>
</dbReference>
<dbReference type="Pfam" id="PF08824">
    <property type="entry name" value="Serine_rich"/>
    <property type="match status" value="1"/>
</dbReference>
<feature type="compositionally biased region" description="Basic and acidic residues" evidence="18">
    <location>
        <begin position="320"/>
        <end position="337"/>
    </location>
</feature>
<dbReference type="PROSITE" id="PS50002">
    <property type="entry name" value="SH3"/>
    <property type="match status" value="1"/>
</dbReference>
<dbReference type="InterPro" id="IPR032135">
    <property type="entry name" value="DUF4817"/>
</dbReference>
<keyword evidence="22" id="KW-1185">Reference proteome</keyword>
<dbReference type="GO" id="GO:0016477">
    <property type="term" value="P:cell migration"/>
    <property type="evidence" value="ECO:0007669"/>
    <property type="project" value="TreeGrafter"/>
</dbReference>
<evidence type="ECO:0000256" key="15">
    <source>
        <dbReference type="ARBA" id="ARBA00081467"/>
    </source>
</evidence>
<dbReference type="EMBL" id="JABDTM020028106">
    <property type="protein sequence ID" value="KAH0809492.1"/>
    <property type="molecule type" value="Genomic_DNA"/>
</dbReference>
<dbReference type="Gene3D" id="3.60.10.10">
    <property type="entry name" value="Endonuclease/exonuclease/phosphatase"/>
    <property type="match status" value="1"/>
</dbReference>
<dbReference type="Gene3D" id="1.20.120.230">
    <property type="entry name" value="Alpha-catenin/vinculin-like"/>
    <property type="match status" value="1"/>
</dbReference>
<dbReference type="FunFam" id="1.20.120.230:FF:000001">
    <property type="entry name" value="Breast cancer anti-estrogen resistance 1"/>
    <property type="match status" value="1"/>
</dbReference>
<keyword evidence="12" id="KW-0966">Cell projection</keyword>
<protein>
    <recommendedName>
        <fullName evidence="13">Breast cancer anti-estrogen resistance protein 1</fullName>
    </recommendedName>
    <alternativeName>
        <fullName evidence="14">CRK-associated substrate</fullName>
    </alternativeName>
    <alternativeName>
        <fullName evidence="15">p130cas</fullName>
    </alternativeName>
</protein>
<keyword evidence="17" id="KW-0175">Coiled coil</keyword>
<evidence type="ECO:0000256" key="12">
    <source>
        <dbReference type="ARBA" id="ARBA00023273"/>
    </source>
</evidence>
<dbReference type="Pfam" id="PF12026">
    <property type="entry name" value="CAS_C"/>
    <property type="match status" value="1"/>
</dbReference>
<dbReference type="SUPFAM" id="SSF50044">
    <property type="entry name" value="SH3-domain"/>
    <property type="match status" value="1"/>
</dbReference>
<reference evidence="21" key="2">
    <citation type="submission" date="2021-08" db="EMBL/GenBank/DDBJ databases">
        <authorList>
            <person name="Eriksson T."/>
        </authorList>
    </citation>
    <scope>NUCLEOTIDE SEQUENCE</scope>
    <source>
        <strain evidence="21">Stoneville</strain>
        <tissue evidence="21">Whole head</tissue>
    </source>
</reference>
<evidence type="ECO:0000256" key="18">
    <source>
        <dbReference type="SAM" id="MobiDB-lite"/>
    </source>
</evidence>
<dbReference type="InterPro" id="IPR001452">
    <property type="entry name" value="SH3_domain"/>
</dbReference>
<evidence type="ECO:0000256" key="14">
    <source>
        <dbReference type="ARBA" id="ARBA00079691"/>
    </source>
</evidence>
<dbReference type="PANTHER" id="PTHR10654:SF18">
    <property type="entry name" value="IP17195P"/>
    <property type="match status" value="1"/>
</dbReference>
<dbReference type="Gene3D" id="2.30.30.40">
    <property type="entry name" value="SH3 Domains"/>
    <property type="match status" value="1"/>
</dbReference>
<dbReference type="GO" id="GO:0030424">
    <property type="term" value="C:axon"/>
    <property type="evidence" value="ECO:0007669"/>
    <property type="project" value="UniProtKB-SubCell"/>
</dbReference>
<feature type="compositionally biased region" description="Polar residues" evidence="18">
    <location>
        <begin position="246"/>
        <end position="260"/>
    </location>
</feature>